<reference evidence="1" key="1">
    <citation type="submission" date="2013-09" db="EMBL/GenBank/DDBJ databases">
        <title>Draft Genome Sequence of five Lactobacillus helveticus strains CIRM-BIA 101T, 103, 104, 951 and 953 isolated from milk product.</title>
        <authorList>
            <person name="Valence F."/>
            <person name="Chuat V."/>
            <person name="Ma L."/>
            <person name="Creno S."/>
            <person name="Falentin H."/>
            <person name="Lortal S."/>
            <person name="Bizet C."/>
            <person name="Clermont D."/>
            <person name="Loux V."/>
            <person name="Bouchier C."/>
            <person name="Cousin S."/>
        </authorList>
    </citation>
    <scope>NUCLEOTIDE SEQUENCE [LARGE SCALE GENOMIC DNA]</scope>
    <source>
        <strain evidence="1">CIRM-BIA 104</strain>
    </source>
</reference>
<evidence type="ECO:0000313" key="1">
    <source>
        <dbReference type="EMBL" id="CDI60071.1"/>
    </source>
</evidence>
<dbReference type="EMBL" id="CBUL010000045">
    <property type="protein sequence ID" value="CDI60071.1"/>
    <property type="molecule type" value="Genomic_DNA"/>
</dbReference>
<dbReference type="Proteomes" id="UP000017247">
    <property type="component" value="Unassembled WGS sequence"/>
</dbReference>
<comment type="caution">
    <text evidence="1">The sequence shown here is derived from an EMBL/GenBank/DDBJ whole genome shotgun (WGS) entry which is preliminary data.</text>
</comment>
<proteinExistence type="predicted"/>
<organism evidence="1">
    <name type="scientific">Lactobacillus helveticus CIRM-BIA 104</name>
    <dbReference type="NCBI Taxonomy" id="1226333"/>
    <lineage>
        <taxon>Bacteria</taxon>
        <taxon>Bacillati</taxon>
        <taxon>Bacillota</taxon>
        <taxon>Bacilli</taxon>
        <taxon>Lactobacillales</taxon>
        <taxon>Lactobacillaceae</taxon>
        <taxon>Lactobacillus</taxon>
    </lineage>
</organism>
<protein>
    <submittedName>
        <fullName evidence="1">Uncharacterized protein</fullName>
    </submittedName>
</protein>
<gene>
    <name evidence="1" type="ORF">LHCIRMBIA104_00814</name>
</gene>
<sequence length="24" mass="2827">MSLTYTLLGFMNYTGTEMPGFWEH</sequence>
<dbReference type="AlphaFoldDB" id="U6FBX4"/>
<name>U6FBX4_LACHE</name>
<accession>U6FBX4</accession>
<dbReference type="HOGENOM" id="CLU_3421024_0_0_9"/>